<evidence type="ECO:0000313" key="4">
    <source>
        <dbReference type="EMBL" id="GAG25779.1"/>
    </source>
</evidence>
<feature type="non-terminal residue" evidence="4">
    <location>
        <position position="1"/>
    </location>
</feature>
<dbReference type="EMBL" id="BARS01037396">
    <property type="protein sequence ID" value="GAG25779.1"/>
    <property type="molecule type" value="Genomic_DNA"/>
</dbReference>
<dbReference type="InterPro" id="IPR008921">
    <property type="entry name" value="DNA_pol3_clamp-load_cplx_C"/>
</dbReference>
<feature type="domain" description="DNA polymerase III gamma subunit" evidence="2">
    <location>
        <begin position="10"/>
        <end position="84"/>
    </location>
</feature>
<evidence type="ECO:0000256" key="1">
    <source>
        <dbReference type="SAM" id="MobiDB-lite"/>
    </source>
</evidence>
<evidence type="ECO:0000259" key="3">
    <source>
        <dbReference type="Pfam" id="PF20964"/>
    </source>
</evidence>
<dbReference type="SUPFAM" id="SSF48019">
    <property type="entry name" value="post-AAA+ oligomerization domain-like"/>
    <property type="match status" value="1"/>
</dbReference>
<sequence>LITKVVDNKHAGNLIDLPPEHLERILKQSKSVTFEEIFYIFNILMRTQDNLRRALSSRVVVEVALVKLAQRGNLTSLEEILSRLNKFEQGLGKVNAPIKENSAGSNTGAQIQDSPETVAGNPAPLSEAPSEESGHSWPELLELIKKDKIFVATSLEFGQVVGLDDKMITIAFSEKHNFYKETLEHPENKKVIEEKAKEVFRRPLKIKFILDKNLDAAASEEEQKTAESAKKVSAEPIVQSALKIFQGRISKRFSR</sequence>
<reference evidence="4" key="1">
    <citation type="journal article" date="2014" name="Front. Microbiol.">
        <title>High frequency of phylogenetically diverse reductive dehalogenase-homologous genes in deep subseafloor sedimentary metagenomes.</title>
        <authorList>
            <person name="Kawai M."/>
            <person name="Futagami T."/>
            <person name="Toyoda A."/>
            <person name="Takaki Y."/>
            <person name="Nishi S."/>
            <person name="Hori S."/>
            <person name="Arai W."/>
            <person name="Tsubouchi T."/>
            <person name="Morono Y."/>
            <person name="Uchiyama I."/>
            <person name="Ito T."/>
            <person name="Fujiyama A."/>
            <person name="Inagaki F."/>
            <person name="Takami H."/>
        </authorList>
    </citation>
    <scope>NUCLEOTIDE SEQUENCE</scope>
    <source>
        <strain evidence="4">Expedition CK06-06</strain>
    </source>
</reference>
<comment type="caution">
    <text evidence="4">The sequence shown here is derived from an EMBL/GenBank/DDBJ whole genome shotgun (WGS) entry which is preliminary data.</text>
</comment>
<dbReference type="InterPro" id="IPR048448">
    <property type="entry name" value="DnaX-like_C"/>
</dbReference>
<organism evidence="4">
    <name type="scientific">marine sediment metagenome</name>
    <dbReference type="NCBI Taxonomy" id="412755"/>
    <lineage>
        <taxon>unclassified sequences</taxon>
        <taxon>metagenomes</taxon>
        <taxon>ecological metagenomes</taxon>
    </lineage>
</organism>
<dbReference type="AlphaFoldDB" id="X0W4H8"/>
<evidence type="ECO:0000259" key="2">
    <source>
        <dbReference type="Pfam" id="PF12169"/>
    </source>
</evidence>
<proteinExistence type="predicted"/>
<gene>
    <name evidence="4" type="ORF">S01H1_57351</name>
</gene>
<protein>
    <submittedName>
        <fullName evidence="4">Uncharacterized protein</fullName>
    </submittedName>
</protein>
<dbReference type="Pfam" id="PF20964">
    <property type="entry name" value="DnaX_C"/>
    <property type="match status" value="1"/>
</dbReference>
<name>X0W4H8_9ZZZZ</name>
<feature type="compositionally biased region" description="Polar residues" evidence="1">
    <location>
        <begin position="102"/>
        <end position="115"/>
    </location>
</feature>
<dbReference type="GO" id="GO:0003677">
    <property type="term" value="F:DNA binding"/>
    <property type="evidence" value="ECO:0007669"/>
    <property type="project" value="InterPro"/>
</dbReference>
<accession>X0W4H8</accession>
<dbReference type="Pfam" id="PF12169">
    <property type="entry name" value="DNA_pol3_gamma3"/>
    <property type="match status" value="1"/>
</dbReference>
<dbReference type="GO" id="GO:0006260">
    <property type="term" value="P:DNA replication"/>
    <property type="evidence" value="ECO:0007669"/>
    <property type="project" value="InterPro"/>
</dbReference>
<dbReference type="InterPro" id="IPR022754">
    <property type="entry name" value="DNA_pol_III_gamma-3"/>
</dbReference>
<feature type="region of interest" description="Disordered" evidence="1">
    <location>
        <begin position="97"/>
        <end position="134"/>
    </location>
</feature>
<dbReference type="GO" id="GO:0003887">
    <property type="term" value="F:DNA-directed DNA polymerase activity"/>
    <property type="evidence" value="ECO:0007669"/>
    <property type="project" value="InterPro"/>
</dbReference>
<feature type="domain" description="DNA polymerase III subunit tau-like C-terminal" evidence="3">
    <location>
        <begin position="133"/>
        <end position="234"/>
    </location>
</feature>
<dbReference type="Gene3D" id="1.20.272.10">
    <property type="match status" value="1"/>
</dbReference>